<gene>
    <name evidence="12" type="ORF">QR98_0068250</name>
    <name evidence="11" type="ORF">SSS_2481</name>
</gene>
<keyword evidence="6 8" id="KW-0040">ANK repeat</keyword>
<reference evidence="12 15" key="1">
    <citation type="journal article" date="2015" name="Parasit. Vectors">
        <title>Draft genome of the scabies mite.</title>
        <authorList>
            <person name="Rider S.D.Jr."/>
            <person name="Morgan M.S."/>
            <person name="Arlian L.G."/>
        </authorList>
    </citation>
    <scope>NUCLEOTIDE SEQUENCE [LARGE SCALE GENOMIC DNA]</scope>
    <source>
        <strain evidence="12">Arlian Lab</strain>
    </source>
</reference>
<evidence type="ECO:0000313" key="11">
    <source>
        <dbReference type="EMBL" id="KAF7489264.1"/>
    </source>
</evidence>
<evidence type="ECO:0000313" key="15">
    <source>
        <dbReference type="Proteomes" id="UP000616769"/>
    </source>
</evidence>
<dbReference type="OrthoDB" id="76949at2759"/>
<keyword evidence="14" id="KW-1185">Reference proteome</keyword>
<feature type="region of interest" description="Disordered" evidence="9">
    <location>
        <begin position="597"/>
        <end position="634"/>
    </location>
</feature>
<reference evidence="13" key="4">
    <citation type="submission" date="2022-06" db="UniProtKB">
        <authorList>
            <consortium name="EnsemblMetazoa"/>
        </authorList>
    </citation>
    <scope>IDENTIFICATION</scope>
</reference>
<dbReference type="Proteomes" id="UP000070412">
    <property type="component" value="Unassembled WGS sequence"/>
</dbReference>
<evidence type="ECO:0000256" key="8">
    <source>
        <dbReference type="PROSITE-ProRule" id="PRU00023"/>
    </source>
</evidence>
<keyword evidence="2" id="KW-0268">Exocytosis</keyword>
<dbReference type="GO" id="GO:0006887">
    <property type="term" value="P:exocytosis"/>
    <property type="evidence" value="ECO:0007669"/>
    <property type="project" value="UniProtKB-KW"/>
</dbReference>
<feature type="region of interest" description="Disordered" evidence="9">
    <location>
        <begin position="498"/>
        <end position="558"/>
    </location>
</feature>
<feature type="repeat" description="ANK" evidence="8">
    <location>
        <begin position="66"/>
        <end position="98"/>
    </location>
</feature>
<keyword evidence="7" id="KW-1053">Target membrane</keyword>
<keyword evidence="7" id="KW-0472">Membrane</keyword>
<dbReference type="EnsemblMetazoa" id="SSS_2481s_mrna">
    <property type="protein sequence ID" value="KAF7489264.1"/>
    <property type="gene ID" value="SSS_2481"/>
</dbReference>
<dbReference type="SUPFAM" id="SSF48403">
    <property type="entry name" value="Ankyrin repeat"/>
    <property type="match status" value="1"/>
</dbReference>
<evidence type="ECO:0000313" key="13">
    <source>
        <dbReference type="EnsemblMetazoa" id="KAF7489264.1"/>
    </source>
</evidence>
<dbReference type="Proteomes" id="UP000616769">
    <property type="component" value="Unassembled WGS sequence"/>
</dbReference>
<evidence type="ECO:0000256" key="5">
    <source>
        <dbReference type="ARBA" id="ARBA00023028"/>
    </source>
</evidence>
<dbReference type="EMBL" id="WVUK01000065">
    <property type="protein sequence ID" value="KAF7489264.1"/>
    <property type="molecule type" value="Genomic_DNA"/>
</dbReference>
<dbReference type="Pfam" id="PF00536">
    <property type="entry name" value="SAM_1"/>
    <property type="match status" value="1"/>
</dbReference>
<dbReference type="GO" id="GO:0044218">
    <property type="term" value="C:other organism cell membrane"/>
    <property type="evidence" value="ECO:0007669"/>
    <property type="project" value="UniProtKB-KW"/>
</dbReference>
<keyword evidence="3" id="KW-1052">Target cell membrane</keyword>
<protein>
    <submittedName>
        <fullName evidence="12">Ankyrin repeat and SAM domain-containing protein</fullName>
    </submittedName>
    <submittedName>
        <fullName evidence="11">Usher syndrome type-1G -like protein</fullName>
    </submittedName>
</protein>
<dbReference type="Gene3D" id="1.25.40.20">
    <property type="entry name" value="Ankyrin repeat-containing domain"/>
    <property type="match status" value="1"/>
</dbReference>
<feature type="domain" description="SAM" evidence="10">
    <location>
        <begin position="647"/>
        <end position="711"/>
    </location>
</feature>
<dbReference type="InterPro" id="IPR036770">
    <property type="entry name" value="Ankyrin_rpt-contain_sf"/>
</dbReference>
<name>A0A132ABR1_SARSC</name>
<dbReference type="SMART" id="SM00454">
    <property type="entry name" value="SAM"/>
    <property type="match status" value="1"/>
</dbReference>
<evidence type="ECO:0000256" key="9">
    <source>
        <dbReference type="SAM" id="MobiDB-lite"/>
    </source>
</evidence>
<accession>A0A132ABR1</accession>
<feature type="compositionally biased region" description="Acidic residues" evidence="9">
    <location>
        <begin position="500"/>
        <end position="510"/>
    </location>
</feature>
<reference evidence="11" key="3">
    <citation type="submission" date="2020-01" db="EMBL/GenBank/DDBJ databases">
        <authorList>
            <person name="Korhonen P.K.K."/>
            <person name="Guangxu M.G."/>
            <person name="Wang T.W."/>
            <person name="Stroehlein A.J.S."/>
            <person name="Young N.D."/>
            <person name="Ang C.-S.A."/>
            <person name="Fernando D.W.F."/>
            <person name="Lu H.L."/>
            <person name="Taylor S.T."/>
            <person name="Ehtesham M.E.M."/>
            <person name="Najaraj S.H.N."/>
            <person name="Harsha G.H.G."/>
            <person name="Madugundu A.M."/>
            <person name="Renuse S.R."/>
            <person name="Holt D.H."/>
            <person name="Pandey A.P."/>
            <person name="Papenfuss A.P."/>
            <person name="Gasser R.B.G."/>
            <person name="Fischer K.F."/>
        </authorList>
    </citation>
    <scope>NUCLEOTIDE SEQUENCE</scope>
    <source>
        <strain evidence="11">SSS_KF_BRIS2020</strain>
    </source>
</reference>
<evidence type="ECO:0000256" key="3">
    <source>
        <dbReference type="ARBA" id="ARBA00022537"/>
    </source>
</evidence>
<dbReference type="InterPro" id="IPR013761">
    <property type="entry name" value="SAM/pointed_sf"/>
</dbReference>
<sequence length="785" mass="89188">MEPSERIRQAARDGYLEILRNATRKECNSSDEDGMTATHWAAYTGNLSALRIIVGRGGDPEKCDYFGNTALHWSSNNGHYQCVSFLISFGVNLWSMDNEYHTAKDLAALNNRMEIVQLIDNVLAQQCAFNTKEIMKLKEKARSSAEKRIKLYRKLQNKTIKQAEKEEKLREKQLKKSFRLLINGGDGNGGARLATTIPDSSKSFGKKKNDAITDHRRSINNQLLSVPTITSSNGQIAKFSDLVGSTTKAPSSNRIKIFSGVSRKVLARKLQFANSKSNHLNSTNGNRNNVDNHFQLNNRKENIIKLNESYTNSGSCRSIKSMFGIQRDDQIVYVPKFNSLSVSDLVGGLDRYASYNDPTSLSMNGYANRLPLKEVFNQGDRNVANTKRTVSSSTFTKHNIGTTLKNKLFKLNRFSTSRKHSNDSFDKMKLYRTISEPDFLQKNRHHSNEMTLDESISNRMYQDSTISGIFERPGFGSVSFRGKFTPELMFSSTHRLYDQDNSEDDDEDHDELGVDAPDKNLCHNRVMNPDDDGDDCDSGHERSHQSSQSSQNMGSTNEKNLKQPMITMDGDSFASDSIGSAGSLCQDENLNDNLHFHHSQQQSHLQQQQIYQQHQHNHVSNSHQSHYHRFQPQQHPVRLTSAIANDYESRTVSVLLFLYAHGLKDYYEIFENEKIDIEAMMLLNESDLIALGIPLGPRRKLINAIEQRKRIIENHQKYHHLHHLEENTVSTLKPQNSIKNSTVSSTSSSSSPPKTSKKMMIVLENKHNNHNQNDHLQQQISETRL</sequence>
<evidence type="ECO:0000256" key="1">
    <source>
        <dbReference type="ARBA" id="ARBA00004175"/>
    </source>
</evidence>
<evidence type="ECO:0000256" key="6">
    <source>
        <dbReference type="ARBA" id="ARBA00023043"/>
    </source>
</evidence>
<evidence type="ECO:0000256" key="7">
    <source>
        <dbReference type="ARBA" id="ARBA00023298"/>
    </source>
</evidence>
<dbReference type="Pfam" id="PF12796">
    <property type="entry name" value="Ank_2"/>
    <property type="match status" value="1"/>
</dbReference>
<comment type="subcellular location">
    <subcellularLocation>
        <location evidence="1">Target cell membrane</location>
    </subcellularLocation>
</comment>
<reference evidence="14" key="2">
    <citation type="journal article" date="2020" name="PLoS Negl. Trop. Dis.">
        <title>High-quality nuclear genome for Sarcoptes scabiei-A critical resource for a neglected parasite.</title>
        <authorList>
            <person name="Korhonen P.K."/>
            <person name="Gasser R.B."/>
            <person name="Ma G."/>
            <person name="Wang T."/>
            <person name="Stroehlein A.J."/>
            <person name="Young N.D."/>
            <person name="Ang C.S."/>
            <person name="Fernando D.D."/>
            <person name="Lu H.C."/>
            <person name="Taylor S."/>
            <person name="Reynolds S.L."/>
            <person name="Mofiz E."/>
            <person name="Najaraj S.H."/>
            <person name="Gowda H."/>
            <person name="Madugundu A."/>
            <person name="Renuse S."/>
            <person name="Holt D."/>
            <person name="Pandey A."/>
            <person name="Papenfuss A.T."/>
            <person name="Fischer K."/>
        </authorList>
    </citation>
    <scope>NUCLEOTIDE SEQUENCE [LARGE SCALE GENOMIC DNA]</scope>
</reference>
<dbReference type="SMART" id="SM00248">
    <property type="entry name" value="ANK"/>
    <property type="match status" value="3"/>
</dbReference>
<organism evidence="12 15">
    <name type="scientific">Sarcoptes scabiei</name>
    <name type="common">Itch mite</name>
    <name type="synonym">Acarus scabiei</name>
    <dbReference type="NCBI Taxonomy" id="52283"/>
    <lineage>
        <taxon>Eukaryota</taxon>
        <taxon>Metazoa</taxon>
        <taxon>Ecdysozoa</taxon>
        <taxon>Arthropoda</taxon>
        <taxon>Chelicerata</taxon>
        <taxon>Arachnida</taxon>
        <taxon>Acari</taxon>
        <taxon>Acariformes</taxon>
        <taxon>Sarcoptiformes</taxon>
        <taxon>Astigmata</taxon>
        <taxon>Psoroptidia</taxon>
        <taxon>Sarcoptoidea</taxon>
        <taxon>Sarcoptidae</taxon>
        <taxon>Sarcoptinae</taxon>
        <taxon>Sarcoptes</taxon>
    </lineage>
</organism>
<dbReference type="PROSITE" id="PS50297">
    <property type="entry name" value="ANK_REP_REGION"/>
    <property type="match status" value="2"/>
</dbReference>
<feature type="compositionally biased region" description="Low complexity" evidence="9">
    <location>
        <begin position="599"/>
        <end position="624"/>
    </location>
</feature>
<dbReference type="PANTHER" id="PTHR24201">
    <property type="entry name" value="ANK_REP_REGION DOMAIN-CONTAINING PROTEIN"/>
    <property type="match status" value="1"/>
</dbReference>
<dbReference type="PROSITE" id="PS50088">
    <property type="entry name" value="ANK_REPEAT"/>
    <property type="match status" value="2"/>
</dbReference>
<dbReference type="InterPro" id="IPR050776">
    <property type="entry name" value="Ank_Repeat/CDKN_Inhibitor"/>
</dbReference>
<dbReference type="PANTHER" id="PTHR24201:SF15">
    <property type="entry name" value="ANKYRIN REPEAT DOMAIN-CONTAINING PROTEIN 66"/>
    <property type="match status" value="1"/>
</dbReference>
<keyword evidence="4" id="KW-0677">Repeat</keyword>
<evidence type="ECO:0000313" key="14">
    <source>
        <dbReference type="Proteomes" id="UP000070412"/>
    </source>
</evidence>
<dbReference type="SUPFAM" id="SSF47769">
    <property type="entry name" value="SAM/Pointed domain"/>
    <property type="match status" value="1"/>
</dbReference>
<dbReference type="EMBL" id="JXLN01012310">
    <property type="protein sequence ID" value="KPM08309.1"/>
    <property type="molecule type" value="Genomic_DNA"/>
</dbReference>
<evidence type="ECO:0000259" key="10">
    <source>
        <dbReference type="SMART" id="SM00454"/>
    </source>
</evidence>
<keyword evidence="5" id="KW-0528">Neurotoxin</keyword>
<dbReference type="InterPro" id="IPR002110">
    <property type="entry name" value="Ankyrin_rpt"/>
</dbReference>
<dbReference type="AlphaFoldDB" id="A0A132ABR1"/>
<feature type="compositionally biased region" description="Low complexity" evidence="9">
    <location>
        <begin position="741"/>
        <end position="754"/>
    </location>
</feature>
<feature type="repeat" description="ANK" evidence="8">
    <location>
        <begin position="33"/>
        <end position="65"/>
    </location>
</feature>
<evidence type="ECO:0000313" key="12">
    <source>
        <dbReference type="EMBL" id="KPM08309.1"/>
    </source>
</evidence>
<dbReference type="InterPro" id="IPR001660">
    <property type="entry name" value="SAM"/>
</dbReference>
<evidence type="ECO:0000256" key="2">
    <source>
        <dbReference type="ARBA" id="ARBA00022483"/>
    </source>
</evidence>
<dbReference type="GO" id="GO:0044231">
    <property type="term" value="C:host cell presynaptic membrane"/>
    <property type="evidence" value="ECO:0007669"/>
    <property type="project" value="UniProtKB-KW"/>
</dbReference>
<dbReference type="Gene3D" id="1.10.150.50">
    <property type="entry name" value="Transcription Factor, Ets-1"/>
    <property type="match status" value="1"/>
</dbReference>
<keyword evidence="5" id="KW-0638">Presynaptic neurotoxin</keyword>
<dbReference type="VEuPathDB" id="VectorBase:SSCA001721"/>
<keyword evidence="5" id="KW-0800">Toxin</keyword>
<proteinExistence type="predicted"/>
<evidence type="ECO:0000256" key="4">
    <source>
        <dbReference type="ARBA" id="ARBA00022737"/>
    </source>
</evidence>
<feature type="region of interest" description="Disordered" evidence="9">
    <location>
        <begin position="733"/>
        <end position="756"/>
    </location>
</feature>